<proteinExistence type="predicted"/>
<dbReference type="Gene3D" id="1.10.150.130">
    <property type="match status" value="1"/>
</dbReference>
<evidence type="ECO:0000313" key="3">
    <source>
        <dbReference type="Proteomes" id="UP000198589"/>
    </source>
</evidence>
<organism evidence="2 3">
    <name type="scientific">Blastococcus tunisiensis</name>
    <dbReference type="NCBI Taxonomy" id="1798228"/>
    <lineage>
        <taxon>Bacteria</taxon>
        <taxon>Bacillati</taxon>
        <taxon>Actinomycetota</taxon>
        <taxon>Actinomycetes</taxon>
        <taxon>Geodermatophilales</taxon>
        <taxon>Geodermatophilaceae</taxon>
        <taxon>Blastococcus</taxon>
    </lineage>
</organism>
<accession>A0A1I2K7V7</accession>
<name>A0A1I2K7V7_9ACTN</name>
<dbReference type="RefSeq" id="WP_092202452.1">
    <property type="nucleotide sequence ID" value="NZ_FOND01000019.1"/>
</dbReference>
<dbReference type="STRING" id="1798228.SAMN05216574_11940"/>
<evidence type="ECO:0000313" key="2">
    <source>
        <dbReference type="EMBL" id="SFF61277.1"/>
    </source>
</evidence>
<dbReference type="InterPro" id="IPR010998">
    <property type="entry name" value="Integrase_recombinase_N"/>
</dbReference>
<protein>
    <recommendedName>
        <fullName evidence="4">Phage integrase, N-terminal SAM-like domain</fullName>
    </recommendedName>
</protein>
<evidence type="ECO:0008006" key="4">
    <source>
        <dbReference type="Google" id="ProtNLM"/>
    </source>
</evidence>
<dbReference type="EMBL" id="FOND01000019">
    <property type="protein sequence ID" value="SFF61277.1"/>
    <property type="molecule type" value="Genomic_DNA"/>
</dbReference>
<keyword evidence="3" id="KW-1185">Reference proteome</keyword>
<dbReference type="OrthoDB" id="9805859at2"/>
<dbReference type="Proteomes" id="UP000198589">
    <property type="component" value="Unassembled WGS sequence"/>
</dbReference>
<sequence length="126" mass="14105">MGRPPPLGTHRAIRCYQIGSGYRARTLARDYDGRTRAVERWGKTRAAAERALKLAVRDRARTQADQQLTADTRLSALAEAWYAALTDLSPTTMQAYRARLDRQILPGLGQLRIGELSIGILDRHFG</sequence>
<dbReference type="AlphaFoldDB" id="A0A1I2K7V7"/>
<evidence type="ECO:0000256" key="1">
    <source>
        <dbReference type="ARBA" id="ARBA00023125"/>
    </source>
</evidence>
<gene>
    <name evidence="2" type="ORF">SAMN05216574_11940</name>
</gene>
<dbReference type="GO" id="GO:0003677">
    <property type="term" value="F:DNA binding"/>
    <property type="evidence" value="ECO:0007669"/>
    <property type="project" value="UniProtKB-KW"/>
</dbReference>
<reference evidence="3" key="1">
    <citation type="submission" date="2016-10" db="EMBL/GenBank/DDBJ databases">
        <authorList>
            <person name="Varghese N."/>
            <person name="Submissions S."/>
        </authorList>
    </citation>
    <scope>NUCLEOTIDE SEQUENCE [LARGE SCALE GENOMIC DNA]</scope>
    <source>
        <strain evidence="3">DSM 46838</strain>
    </source>
</reference>
<keyword evidence="1" id="KW-0238">DNA-binding</keyword>